<proteinExistence type="predicted"/>
<dbReference type="Gene3D" id="2.60.40.2470">
    <property type="entry name" value="SoxY domain"/>
    <property type="match status" value="1"/>
</dbReference>
<dbReference type="NCBIfam" id="TIGR04488">
    <property type="entry name" value="SoxY_true_GGCGG"/>
    <property type="match status" value="1"/>
</dbReference>
<dbReference type="InterPro" id="IPR006311">
    <property type="entry name" value="TAT_signal"/>
</dbReference>
<dbReference type="PIRSF" id="PIRSF010312">
    <property type="entry name" value="Sulphur_oxidation_SoxY"/>
    <property type="match status" value="1"/>
</dbReference>
<dbReference type="Pfam" id="PF13501">
    <property type="entry name" value="SoxY"/>
    <property type="match status" value="1"/>
</dbReference>
<dbReference type="RefSeq" id="WP_036026285.1">
    <property type="nucleotide sequence ID" value="NZ_FMAE01000006.1"/>
</dbReference>
<accession>A0A1C3WMM5</accession>
<evidence type="ECO:0000313" key="3">
    <source>
        <dbReference type="Proteomes" id="UP000183174"/>
    </source>
</evidence>
<dbReference type="InterPro" id="IPR016568">
    <property type="entry name" value="Sulphur_oxidation_SoxY"/>
</dbReference>
<gene>
    <name evidence="2" type="ORF">GA0061099_1006510</name>
</gene>
<feature type="domain" description="Ig-like SoxY" evidence="1">
    <location>
        <begin position="61"/>
        <end position="163"/>
    </location>
</feature>
<sequence>MTTTPKPHWRPHPTRRLILQGATSVALLGLGNLPFAPARAAANDKYPEEAFRQKSEADAIKALYGKAAEPSDKVKLDAPEIAENGGVVPISVTTTLDKVTSISFFVAENPSALAASYRIPDGTIPAVANRLKMARTTKLTAIVEADGKLYSATKEVKVTVGGCGG</sequence>
<dbReference type="InterPro" id="IPR038162">
    <property type="entry name" value="SoxY_sf"/>
</dbReference>
<dbReference type="EMBL" id="FMAE01000006">
    <property type="protein sequence ID" value="SCB41303.1"/>
    <property type="molecule type" value="Genomic_DNA"/>
</dbReference>
<dbReference type="AlphaFoldDB" id="A0A1C3WMM5"/>
<dbReference type="Proteomes" id="UP000183174">
    <property type="component" value="Unassembled WGS sequence"/>
</dbReference>
<protein>
    <submittedName>
        <fullName evidence="2">Sulfur-oxidizing protein SoxY</fullName>
    </submittedName>
</protein>
<name>A0A1C3WMM5_9BRAD</name>
<reference evidence="2 3" key="1">
    <citation type="submission" date="2016-08" db="EMBL/GenBank/DDBJ databases">
        <authorList>
            <person name="Seilhamer J.J."/>
        </authorList>
    </citation>
    <scope>NUCLEOTIDE SEQUENCE [LARGE SCALE GENOMIC DNA]</scope>
    <source>
        <strain evidence="2 3">CCBAU 10071</strain>
    </source>
</reference>
<evidence type="ECO:0000313" key="2">
    <source>
        <dbReference type="EMBL" id="SCB41303.1"/>
    </source>
</evidence>
<dbReference type="PROSITE" id="PS51318">
    <property type="entry name" value="TAT"/>
    <property type="match status" value="1"/>
</dbReference>
<dbReference type="InterPro" id="IPR032711">
    <property type="entry name" value="SoxY"/>
</dbReference>
<organism evidence="2 3">
    <name type="scientific">Bradyrhizobium yuanmingense</name>
    <dbReference type="NCBI Taxonomy" id="108015"/>
    <lineage>
        <taxon>Bacteria</taxon>
        <taxon>Pseudomonadati</taxon>
        <taxon>Pseudomonadota</taxon>
        <taxon>Alphaproteobacteria</taxon>
        <taxon>Hyphomicrobiales</taxon>
        <taxon>Nitrobacteraceae</taxon>
        <taxon>Bradyrhizobium</taxon>
    </lineage>
</organism>
<evidence type="ECO:0000259" key="1">
    <source>
        <dbReference type="Pfam" id="PF13501"/>
    </source>
</evidence>